<feature type="domain" description="NAD(P)-binding" evidence="3">
    <location>
        <begin position="12"/>
        <end position="144"/>
    </location>
</feature>
<gene>
    <name evidence="4" type="primary">azoB1</name>
    <name evidence="4" type="ORF">EKD16_00260</name>
</gene>
<dbReference type="SUPFAM" id="SSF51735">
    <property type="entry name" value="NAD(P)-binding Rossmann-fold domains"/>
    <property type="match status" value="1"/>
</dbReference>
<dbReference type="KEGG" id="strr:EKD16_00260"/>
<evidence type="ECO:0000313" key="4">
    <source>
        <dbReference type="EMBL" id="QBI51876.1"/>
    </source>
</evidence>
<dbReference type="InterPro" id="IPR044256">
    <property type="entry name" value="HCF244-like"/>
</dbReference>
<organism evidence="4 5">
    <name type="scientific">Streptomonospora litoralis</name>
    <dbReference type="NCBI Taxonomy" id="2498135"/>
    <lineage>
        <taxon>Bacteria</taxon>
        <taxon>Bacillati</taxon>
        <taxon>Actinomycetota</taxon>
        <taxon>Actinomycetes</taxon>
        <taxon>Streptosporangiales</taxon>
        <taxon>Nocardiopsidaceae</taxon>
        <taxon>Streptomonospora</taxon>
    </lineage>
</organism>
<name>A0A4P6PUR4_9ACTN</name>
<sequence>MANNPTPTLVTGGTGTLGHLIVRRLAEDGDAEVRVLSRRAAPAQGNGEHWFTGDLAADRGLDRALAGVETVIHCAHAPGSPIEEVRAAANLLTASARAGIGHFVYISIVGADYVPLDYYKGKVAVEELVDDSGLPSTILRTTQFHELLDWAFGKADPLPFLPVPAGFWFQPVAAEEVADRLLELARQEPRGWAVDMGGPEIRSIESLAESYERIRGRRARNLAKLPLPGKTASAFRSGANLAAGHRDGRQTWEDYLQATAGERNREREE</sequence>
<keyword evidence="1" id="KW-0602">Photosynthesis</keyword>
<dbReference type="EMBL" id="CP036455">
    <property type="protein sequence ID" value="QBI51876.1"/>
    <property type="molecule type" value="Genomic_DNA"/>
</dbReference>
<keyword evidence="4" id="KW-0560">Oxidoreductase</keyword>
<dbReference type="OrthoDB" id="9771302at2"/>
<evidence type="ECO:0000259" key="3">
    <source>
        <dbReference type="Pfam" id="PF13460"/>
    </source>
</evidence>
<dbReference type="Gene3D" id="3.40.50.720">
    <property type="entry name" value="NAD(P)-binding Rossmann-like Domain"/>
    <property type="match status" value="1"/>
</dbReference>
<evidence type="ECO:0000313" key="5">
    <source>
        <dbReference type="Proteomes" id="UP000292235"/>
    </source>
</evidence>
<evidence type="ECO:0000256" key="2">
    <source>
        <dbReference type="ARBA" id="ARBA00023276"/>
    </source>
</evidence>
<keyword evidence="2" id="KW-0604">Photosystem II</keyword>
<dbReference type="EC" id="1.7.-.-" evidence="4"/>
<dbReference type="GO" id="GO:0015979">
    <property type="term" value="P:photosynthesis"/>
    <property type="evidence" value="ECO:0007669"/>
    <property type="project" value="UniProtKB-KW"/>
</dbReference>
<dbReference type="PANTHER" id="PTHR47128">
    <property type="match status" value="1"/>
</dbReference>
<dbReference type="InterPro" id="IPR036291">
    <property type="entry name" value="NAD(P)-bd_dom_sf"/>
</dbReference>
<dbReference type="GO" id="GO:0009523">
    <property type="term" value="C:photosystem II"/>
    <property type="evidence" value="ECO:0007669"/>
    <property type="project" value="UniProtKB-KW"/>
</dbReference>
<dbReference type="AlphaFoldDB" id="A0A4P6PUR4"/>
<reference evidence="4 5" key="1">
    <citation type="submission" date="2019-02" db="EMBL/GenBank/DDBJ databases">
        <authorList>
            <person name="Khodamoradi S."/>
            <person name="Hahnke R.L."/>
            <person name="Kaempfer P."/>
            <person name="Schumann P."/>
            <person name="Rohde M."/>
            <person name="Steinert M."/>
            <person name="Luzhetskyy A."/>
            <person name="Wink J."/>
            <person name="Ruckert C."/>
        </authorList>
    </citation>
    <scope>NUCLEOTIDE SEQUENCE [LARGE SCALE GENOMIC DNA]</scope>
    <source>
        <strain evidence="4 5">M2</strain>
    </source>
</reference>
<dbReference type="InterPro" id="IPR016040">
    <property type="entry name" value="NAD(P)-bd_dom"/>
</dbReference>
<evidence type="ECO:0000256" key="1">
    <source>
        <dbReference type="ARBA" id="ARBA00022531"/>
    </source>
</evidence>
<dbReference type="Pfam" id="PF13460">
    <property type="entry name" value="NAD_binding_10"/>
    <property type="match status" value="1"/>
</dbReference>
<proteinExistence type="predicted"/>
<dbReference type="GO" id="GO:0016491">
    <property type="term" value="F:oxidoreductase activity"/>
    <property type="evidence" value="ECO:0007669"/>
    <property type="project" value="UniProtKB-KW"/>
</dbReference>
<dbReference type="Proteomes" id="UP000292235">
    <property type="component" value="Chromosome"/>
</dbReference>
<dbReference type="PANTHER" id="PTHR47128:SF2">
    <property type="entry name" value="PROTEIN HIGH CHLOROPHYLL FLUORESCENCE PHENOTYPE 244, CHLOROPLASTIC"/>
    <property type="match status" value="1"/>
</dbReference>
<accession>A0A4P6PUR4</accession>
<keyword evidence="5" id="KW-1185">Reference proteome</keyword>
<protein>
    <submittedName>
        <fullName evidence="4">NAD(P)H azoreductase</fullName>
        <ecNumber evidence="4">1.7.-.-</ecNumber>
    </submittedName>
</protein>
<dbReference type="RefSeq" id="WP_131096520.1">
    <property type="nucleotide sequence ID" value="NZ_CP036455.1"/>
</dbReference>